<dbReference type="Pfam" id="PF08437">
    <property type="entry name" value="Glyco_transf_8C"/>
    <property type="match status" value="1"/>
</dbReference>
<protein>
    <submittedName>
        <fullName evidence="10">UDP-glucose:(Glucosyl)LPS alpha-1,3-glucosyltransferase/UDP-glucose:(Galactosyl)LPS alpha-1,2-glucosyltransferase</fullName>
    </submittedName>
</protein>
<evidence type="ECO:0000256" key="6">
    <source>
        <dbReference type="ARBA" id="ARBA00022723"/>
    </source>
</evidence>
<dbReference type="Pfam" id="PF01501">
    <property type="entry name" value="Glyco_transf_8"/>
    <property type="match status" value="1"/>
</dbReference>
<keyword evidence="11" id="KW-1185">Reference proteome</keyword>
<organism evidence="10 11">
    <name type="scientific">Candidatus Pantoea varia</name>
    <dbReference type="NCBI Taxonomy" id="1881036"/>
    <lineage>
        <taxon>Bacteria</taxon>
        <taxon>Pseudomonadati</taxon>
        <taxon>Pseudomonadota</taxon>
        <taxon>Gammaproteobacteria</taxon>
        <taxon>Enterobacterales</taxon>
        <taxon>Erwiniaceae</taxon>
        <taxon>Pantoea</taxon>
    </lineage>
</organism>
<dbReference type="EMBL" id="FOVG01000008">
    <property type="protein sequence ID" value="SFO53951.1"/>
    <property type="molecule type" value="Genomic_DNA"/>
</dbReference>
<name>A0A1I5I1N4_9GAMM</name>
<keyword evidence="6" id="KW-0479">Metal-binding</keyword>
<evidence type="ECO:0000256" key="7">
    <source>
        <dbReference type="ARBA" id="ARBA00022842"/>
    </source>
</evidence>
<dbReference type="SUPFAM" id="SSF53448">
    <property type="entry name" value="Nucleotide-diphospho-sugar transferases"/>
    <property type="match status" value="1"/>
</dbReference>
<evidence type="ECO:0000256" key="5">
    <source>
        <dbReference type="ARBA" id="ARBA00022679"/>
    </source>
</evidence>
<feature type="domain" description="Glycosyl transferase family 8 C-terminal" evidence="9">
    <location>
        <begin position="274"/>
        <end position="327"/>
    </location>
</feature>
<dbReference type="InterPro" id="IPR013645">
    <property type="entry name" value="Glyco_transf_8N"/>
</dbReference>
<dbReference type="GO" id="GO:0008918">
    <property type="term" value="F:lipopolysaccharide 3-alpha-galactosyltransferase activity"/>
    <property type="evidence" value="ECO:0007669"/>
    <property type="project" value="InterPro"/>
</dbReference>
<comment type="pathway">
    <text evidence="2">Bacterial outer membrane biogenesis; LPS core biosynthesis.</text>
</comment>
<reference evidence="11" key="1">
    <citation type="submission" date="2016-10" db="EMBL/GenBank/DDBJ databases">
        <authorList>
            <person name="Varghese N."/>
            <person name="Submissions S."/>
        </authorList>
    </citation>
    <scope>NUCLEOTIDE SEQUENCE [LARGE SCALE GENOMIC DNA]</scope>
    <source>
        <strain evidence="11">OV426</strain>
    </source>
</reference>
<dbReference type="Proteomes" id="UP000198968">
    <property type="component" value="Unassembled WGS sequence"/>
</dbReference>
<keyword evidence="5 10" id="KW-0808">Transferase</keyword>
<evidence type="ECO:0000256" key="2">
    <source>
        <dbReference type="ARBA" id="ARBA00004713"/>
    </source>
</evidence>
<evidence type="ECO:0000256" key="1">
    <source>
        <dbReference type="ARBA" id="ARBA00001946"/>
    </source>
</evidence>
<evidence type="ECO:0000313" key="10">
    <source>
        <dbReference type="EMBL" id="SFO53951.1"/>
    </source>
</evidence>
<evidence type="ECO:0000256" key="3">
    <source>
        <dbReference type="ARBA" id="ARBA00006351"/>
    </source>
</evidence>
<comment type="similarity">
    <text evidence="3">Belongs to the glycosyltransferase 8 family.</text>
</comment>
<dbReference type="GO" id="GO:0046872">
    <property type="term" value="F:metal ion binding"/>
    <property type="evidence" value="ECO:0007669"/>
    <property type="project" value="UniProtKB-KW"/>
</dbReference>
<evidence type="ECO:0000313" key="11">
    <source>
        <dbReference type="Proteomes" id="UP000198968"/>
    </source>
</evidence>
<keyword evidence="4" id="KW-0328">Glycosyltransferase</keyword>
<keyword evidence="7" id="KW-0460">Magnesium</keyword>
<gene>
    <name evidence="10" type="ORF">SAMN05428971_4404</name>
</gene>
<proteinExistence type="inferred from homology"/>
<dbReference type="InterPro" id="IPR029044">
    <property type="entry name" value="Nucleotide-diphossugar_trans"/>
</dbReference>
<dbReference type="PANTHER" id="PTHR13778:SF47">
    <property type="entry name" value="LIPOPOLYSACCHARIDE 1,3-GALACTOSYLTRANSFERASE"/>
    <property type="match status" value="1"/>
</dbReference>
<dbReference type="CDD" id="cd04194">
    <property type="entry name" value="GT8_A4GalT_like"/>
    <property type="match status" value="1"/>
</dbReference>
<dbReference type="AlphaFoldDB" id="A0A1I5I1N4"/>
<sequence>MAITPLADAVQQSQLLVNTLADTDDNPVHVAFGINHAYARGLGITLFSLLSHHPDTAFHAHIFSDSLRDEDVEKLLSLASGHRLAITLHIFNSDWVDQLPAVGRYPKSIHYRFLIPGTVASYSDRVIYIDADTLVVGDYSPLFTLDITDYTLAACNDTPRARQNQCAKLGLKHHHYFNSGFMLINIPRWLERQTTARITDVLVSRGAEFGFPDQDALNIVLEDEILILPDRYNQIYDIIANKVWDHTAVPADTVMIHYTGKCKPWHAWAGSDLAQLYYRYYQRSPWASQPLDAPKHYKEMKRFSRIKWHQKQYSESMSWMMKYVSLKFFKQSEQ</sequence>
<evidence type="ECO:0000259" key="9">
    <source>
        <dbReference type="Pfam" id="PF08437"/>
    </source>
</evidence>
<dbReference type="InterPro" id="IPR002495">
    <property type="entry name" value="Glyco_trans_8"/>
</dbReference>
<dbReference type="Gene3D" id="3.90.550.10">
    <property type="entry name" value="Spore Coat Polysaccharide Biosynthesis Protein SpsA, Chain A"/>
    <property type="match status" value="1"/>
</dbReference>
<keyword evidence="8" id="KW-0448">Lipopolysaccharide biosynthesis</keyword>
<dbReference type="InterPro" id="IPR050748">
    <property type="entry name" value="Glycosyltrans_8_dom-fam"/>
</dbReference>
<dbReference type="PANTHER" id="PTHR13778">
    <property type="entry name" value="GLYCOSYLTRANSFERASE 8 DOMAIN-CONTAINING PROTEIN"/>
    <property type="match status" value="1"/>
</dbReference>
<dbReference type="RefSeq" id="WP_090967211.1">
    <property type="nucleotide sequence ID" value="NZ_FOVG01000008.1"/>
</dbReference>
<comment type="cofactor">
    <cofactor evidence="1">
        <name>Mg(2+)</name>
        <dbReference type="ChEBI" id="CHEBI:18420"/>
    </cofactor>
</comment>
<accession>A0A1I5I1N4</accession>
<evidence type="ECO:0000256" key="8">
    <source>
        <dbReference type="ARBA" id="ARBA00022985"/>
    </source>
</evidence>
<dbReference type="OrthoDB" id="9807549at2"/>
<evidence type="ECO:0000256" key="4">
    <source>
        <dbReference type="ARBA" id="ARBA00022676"/>
    </source>
</evidence>